<evidence type="ECO:0000313" key="2">
    <source>
        <dbReference type="EMBL" id="GIL41538.1"/>
    </source>
</evidence>
<comment type="caution">
    <text evidence="2">The sequence shown here is derived from an EMBL/GenBank/DDBJ whole genome shotgun (WGS) entry which is preliminary data.</text>
</comment>
<dbReference type="Proteomes" id="UP000681075">
    <property type="component" value="Unassembled WGS sequence"/>
</dbReference>
<gene>
    <name evidence="2" type="ORF">TMPK1_37750</name>
</gene>
<keyword evidence="1" id="KW-1133">Transmembrane helix</keyword>
<evidence type="ECO:0000256" key="1">
    <source>
        <dbReference type="SAM" id="Phobius"/>
    </source>
</evidence>
<reference evidence="2" key="1">
    <citation type="submission" date="2021-02" db="EMBL/GenBank/DDBJ databases">
        <title>Genome sequence of Rhodospirillales sp. strain TMPK1 isolated from soil.</title>
        <authorList>
            <person name="Nakai R."/>
            <person name="Kusada H."/>
            <person name="Tamaki H."/>
        </authorList>
    </citation>
    <scope>NUCLEOTIDE SEQUENCE</scope>
    <source>
        <strain evidence="2">TMPK1</strain>
    </source>
</reference>
<name>A0A8S8XC01_9PROT</name>
<proteinExistence type="predicted"/>
<organism evidence="2 3">
    <name type="scientific">Roseiterribacter gracilis</name>
    <dbReference type="NCBI Taxonomy" id="2812848"/>
    <lineage>
        <taxon>Bacteria</taxon>
        <taxon>Pseudomonadati</taxon>
        <taxon>Pseudomonadota</taxon>
        <taxon>Alphaproteobacteria</taxon>
        <taxon>Rhodospirillales</taxon>
        <taxon>Roseiterribacteraceae</taxon>
        <taxon>Roseiterribacter</taxon>
    </lineage>
</organism>
<evidence type="ECO:0000313" key="3">
    <source>
        <dbReference type="Proteomes" id="UP000681075"/>
    </source>
</evidence>
<dbReference type="RefSeq" id="WP_420245051.1">
    <property type="nucleotide sequence ID" value="NZ_BOPV01000001.1"/>
</dbReference>
<keyword evidence="3" id="KW-1185">Reference proteome</keyword>
<dbReference type="AlphaFoldDB" id="A0A8S8XC01"/>
<dbReference type="Pfam" id="PF13801">
    <property type="entry name" value="Metal_resist"/>
    <property type="match status" value="1"/>
</dbReference>
<feature type="transmembrane region" description="Helical" evidence="1">
    <location>
        <begin position="6"/>
        <end position="25"/>
    </location>
</feature>
<keyword evidence="1" id="KW-0472">Membrane</keyword>
<keyword evidence="1" id="KW-0812">Transmembrane</keyword>
<dbReference type="InterPro" id="IPR025961">
    <property type="entry name" value="Metal_resist"/>
</dbReference>
<sequence length="152" mass="16551">MNRPRLVIILSVLLLISIGFNVFFVGMEGGRLFNRAPDPAPGALPSPAQVTEILPNPDRPAFRQMLHARGPALRASGLAQREAGLAVVMAARAEPFNGEALRKSLAALRDAQRTSRELRDEAFVDLMQHLSPDGRHRLVDALPALKEPPPPN</sequence>
<evidence type="ECO:0008006" key="4">
    <source>
        <dbReference type="Google" id="ProtNLM"/>
    </source>
</evidence>
<protein>
    <recommendedName>
        <fullName evidence="4">Periplasmic heavy metal sensor</fullName>
    </recommendedName>
</protein>
<accession>A0A8S8XC01</accession>
<dbReference type="EMBL" id="BOPV01000001">
    <property type="protein sequence ID" value="GIL41538.1"/>
    <property type="molecule type" value="Genomic_DNA"/>
</dbReference>